<dbReference type="PANTHER" id="PTHR23513">
    <property type="entry name" value="INTEGRAL MEMBRANE EFFLUX PROTEIN-RELATED"/>
    <property type="match status" value="1"/>
</dbReference>
<dbReference type="Proteomes" id="UP000179935">
    <property type="component" value="Unassembled WGS sequence"/>
</dbReference>
<keyword evidence="5 6" id="KW-0472">Membrane</keyword>
<evidence type="ECO:0000256" key="6">
    <source>
        <dbReference type="SAM" id="Phobius"/>
    </source>
</evidence>
<name>A0A1S2PLB0_9ACTN</name>
<evidence type="ECO:0000313" key="7">
    <source>
        <dbReference type="EMBL" id="OIJ94598.1"/>
    </source>
</evidence>
<dbReference type="Gene3D" id="1.20.1250.20">
    <property type="entry name" value="MFS general substrate transporter like domains"/>
    <property type="match status" value="1"/>
</dbReference>
<dbReference type="CDD" id="cd06173">
    <property type="entry name" value="MFS_MefA_like"/>
    <property type="match status" value="1"/>
</dbReference>
<dbReference type="PANTHER" id="PTHR23513:SF11">
    <property type="entry name" value="STAPHYLOFERRIN A TRANSPORTER"/>
    <property type="match status" value="1"/>
</dbReference>
<protein>
    <submittedName>
        <fullName evidence="7">MFS transporter</fullName>
    </submittedName>
</protein>
<evidence type="ECO:0000256" key="2">
    <source>
        <dbReference type="ARBA" id="ARBA00022475"/>
    </source>
</evidence>
<dbReference type="GO" id="GO:0022857">
    <property type="term" value="F:transmembrane transporter activity"/>
    <property type="evidence" value="ECO:0007669"/>
    <property type="project" value="InterPro"/>
</dbReference>
<reference evidence="7 8" key="1">
    <citation type="submission" date="2016-10" db="EMBL/GenBank/DDBJ databases">
        <title>Genome sequence of Streptomyces sp. MUSC 93.</title>
        <authorList>
            <person name="Lee L.-H."/>
            <person name="Ser H.-L."/>
            <person name="Law J.W.-F."/>
        </authorList>
    </citation>
    <scope>NUCLEOTIDE SEQUENCE [LARGE SCALE GENOMIC DNA]</scope>
    <source>
        <strain evidence="7 8">MUSC 93</strain>
    </source>
</reference>
<feature type="transmembrane region" description="Helical" evidence="6">
    <location>
        <begin position="176"/>
        <end position="196"/>
    </location>
</feature>
<proteinExistence type="predicted"/>
<keyword evidence="3 6" id="KW-0812">Transmembrane</keyword>
<feature type="transmembrane region" description="Helical" evidence="6">
    <location>
        <begin position="286"/>
        <end position="306"/>
    </location>
</feature>
<sequence>MTATSPAKTSAAHPLRTRRFQLLFTSRSLALLGDAVVPVALGLAVLEATGSTSALALLLGCAMVPRLLLLPVGGVAGDRVNVRTVALTTALVRSVTQIFVGVQLLGGAPALWSLAVAEVLGGVATAFAQPTFSPLVIGTVPEAGRQQANAAVAAASSAARLAGPPLAGALLLAGSGWAFIAVGFGYAVSAALLLPLQVAHVRPQPRTFLADLREGWVEVRSRDWYWTSLIAHAVWNGAAAVLATLGPAIALHELGGKKVWVAMSTVAGVGLLLGSLAAGRARLRNPVLAGNLALAGYAAPLALLAVPAPASLVIPVYGLALAGLGFLNPIWETTVQQVVPGPVLARVTSYDWLLSLAAMPLGYVLAPLAAGAWGPRAPLAAAAALVGVACLATAAVPGVRGFRIPQEDRAPAGVAAAVD</sequence>
<feature type="transmembrane region" description="Helical" evidence="6">
    <location>
        <begin position="352"/>
        <end position="373"/>
    </location>
</feature>
<comment type="caution">
    <text evidence="7">The sequence shown here is derived from an EMBL/GenBank/DDBJ whole genome shotgun (WGS) entry which is preliminary data.</text>
</comment>
<dbReference type="OrthoDB" id="3539228at2"/>
<evidence type="ECO:0000256" key="5">
    <source>
        <dbReference type="ARBA" id="ARBA00023136"/>
    </source>
</evidence>
<dbReference type="AlphaFoldDB" id="A0A1S2PLB0"/>
<comment type="subcellular location">
    <subcellularLocation>
        <location evidence="1">Cell membrane</location>
        <topology evidence="1">Multi-pass membrane protein</topology>
    </subcellularLocation>
</comment>
<dbReference type="EMBL" id="MLYP01000027">
    <property type="protein sequence ID" value="OIJ94598.1"/>
    <property type="molecule type" value="Genomic_DNA"/>
</dbReference>
<feature type="transmembrane region" description="Helical" evidence="6">
    <location>
        <begin position="258"/>
        <end position="279"/>
    </location>
</feature>
<feature type="transmembrane region" description="Helical" evidence="6">
    <location>
        <begin position="28"/>
        <end position="46"/>
    </location>
</feature>
<evidence type="ECO:0000256" key="1">
    <source>
        <dbReference type="ARBA" id="ARBA00004651"/>
    </source>
</evidence>
<feature type="transmembrane region" description="Helical" evidence="6">
    <location>
        <begin position="379"/>
        <end position="399"/>
    </location>
</feature>
<organism evidence="7 8">
    <name type="scientific">Streptomyces colonosanans</name>
    <dbReference type="NCBI Taxonomy" id="1428652"/>
    <lineage>
        <taxon>Bacteria</taxon>
        <taxon>Bacillati</taxon>
        <taxon>Actinomycetota</taxon>
        <taxon>Actinomycetes</taxon>
        <taxon>Kitasatosporales</taxon>
        <taxon>Streptomycetaceae</taxon>
        <taxon>Streptomyces</taxon>
    </lineage>
</organism>
<dbReference type="RefSeq" id="WP_071365982.1">
    <property type="nucleotide sequence ID" value="NZ_MLYP01000027.1"/>
</dbReference>
<feature type="transmembrane region" description="Helical" evidence="6">
    <location>
        <begin position="52"/>
        <end position="72"/>
    </location>
</feature>
<feature type="transmembrane region" description="Helical" evidence="6">
    <location>
        <begin position="312"/>
        <end position="331"/>
    </location>
</feature>
<keyword evidence="8" id="KW-1185">Reference proteome</keyword>
<evidence type="ECO:0000313" key="8">
    <source>
        <dbReference type="Proteomes" id="UP000179935"/>
    </source>
</evidence>
<dbReference type="InterPro" id="IPR011701">
    <property type="entry name" value="MFS"/>
</dbReference>
<keyword evidence="4 6" id="KW-1133">Transmembrane helix</keyword>
<keyword evidence="2" id="KW-1003">Cell membrane</keyword>
<dbReference type="Pfam" id="PF07690">
    <property type="entry name" value="MFS_1"/>
    <property type="match status" value="1"/>
</dbReference>
<dbReference type="STRING" id="1428652.BIV24_10620"/>
<feature type="transmembrane region" description="Helical" evidence="6">
    <location>
        <begin position="229"/>
        <end position="252"/>
    </location>
</feature>
<accession>A0A1S2PLB0</accession>
<dbReference type="GO" id="GO:0005886">
    <property type="term" value="C:plasma membrane"/>
    <property type="evidence" value="ECO:0007669"/>
    <property type="project" value="UniProtKB-SubCell"/>
</dbReference>
<gene>
    <name evidence="7" type="ORF">BIV24_10620</name>
</gene>
<evidence type="ECO:0000256" key="4">
    <source>
        <dbReference type="ARBA" id="ARBA00022989"/>
    </source>
</evidence>
<evidence type="ECO:0000256" key="3">
    <source>
        <dbReference type="ARBA" id="ARBA00022692"/>
    </source>
</evidence>
<dbReference type="InterPro" id="IPR036259">
    <property type="entry name" value="MFS_trans_sf"/>
</dbReference>
<dbReference type="SUPFAM" id="SSF103473">
    <property type="entry name" value="MFS general substrate transporter"/>
    <property type="match status" value="1"/>
</dbReference>